<evidence type="ECO:0000256" key="6">
    <source>
        <dbReference type="ARBA" id="ARBA00022857"/>
    </source>
</evidence>
<feature type="site" description="Interacts with tRNA" evidence="9">
    <location>
        <position position="88"/>
    </location>
</feature>
<comment type="similarity">
    <text evidence="10">Belongs to the dus family.</text>
</comment>
<keyword evidence="7 9" id="KW-0694">RNA-binding</keyword>
<comment type="function">
    <text evidence="9">Catalyzes the synthesis of 5,6-dihydrouridine (D), a modified base found in the D-loop of most tRNAs, via the reduction of the C5-C6 double bond in target uridines. Specifically modifies U16 in tRNAs.</text>
</comment>
<accession>A0A6N8F8T6</accession>
<evidence type="ECO:0000313" key="15">
    <source>
        <dbReference type="Proteomes" id="UP000439994"/>
    </source>
</evidence>
<evidence type="ECO:0000313" key="14">
    <source>
        <dbReference type="EMBL" id="MUH71819.1"/>
    </source>
</evidence>
<dbReference type="Pfam" id="PF01207">
    <property type="entry name" value="Dus"/>
    <property type="match status" value="1"/>
</dbReference>
<dbReference type="GO" id="GO:0000049">
    <property type="term" value="F:tRNA binding"/>
    <property type="evidence" value="ECO:0007669"/>
    <property type="project" value="UniProtKB-UniRule"/>
</dbReference>
<feature type="site" description="Interacts with tRNA; defines subfamily-specific binding signature" evidence="9">
    <location>
        <position position="287"/>
    </location>
</feature>
<dbReference type="Proteomes" id="UP000439994">
    <property type="component" value="Unassembled WGS sequence"/>
</dbReference>
<comment type="cofactor">
    <cofactor evidence="1 9 10 12">
        <name>FMN</name>
        <dbReference type="ChEBI" id="CHEBI:58210"/>
    </cofactor>
</comment>
<dbReference type="CDD" id="cd02801">
    <property type="entry name" value="DUS_like_FMN"/>
    <property type="match status" value="1"/>
</dbReference>
<comment type="similarity">
    <text evidence="9">Belongs to the Dus family. DusC subfamily.</text>
</comment>
<evidence type="ECO:0000256" key="9">
    <source>
        <dbReference type="HAMAP-Rule" id="MF_02043"/>
    </source>
</evidence>
<dbReference type="OrthoDB" id="9764501at2"/>
<dbReference type="SUPFAM" id="SSF51395">
    <property type="entry name" value="FMN-linked oxidoreductases"/>
    <property type="match status" value="1"/>
</dbReference>
<gene>
    <name evidence="9" type="primary">dusC</name>
    <name evidence="14" type="ORF">GNP35_04615</name>
</gene>
<evidence type="ECO:0000256" key="3">
    <source>
        <dbReference type="ARBA" id="ARBA00022630"/>
    </source>
</evidence>
<keyword evidence="12" id="KW-0547">Nucleotide-binding</keyword>
<keyword evidence="8 9" id="KW-0560">Oxidoreductase</keyword>
<feature type="site" description="Interacts with tRNA" evidence="9">
    <location>
        <position position="169"/>
    </location>
</feature>
<dbReference type="GO" id="GO:0017150">
    <property type="term" value="F:tRNA dihydrouridine synthase activity"/>
    <property type="evidence" value="ECO:0007669"/>
    <property type="project" value="UniProtKB-UniRule"/>
</dbReference>
<dbReference type="InterPro" id="IPR018517">
    <property type="entry name" value="tRNA_hU_synthase_CS"/>
</dbReference>
<evidence type="ECO:0000256" key="2">
    <source>
        <dbReference type="ARBA" id="ARBA00022555"/>
    </source>
</evidence>
<dbReference type="InterPro" id="IPR042270">
    <property type="entry name" value="DusC_C"/>
</dbReference>
<keyword evidence="4 9" id="KW-0288">FMN</keyword>
<feature type="binding site" evidence="9 12">
    <location>
        <begin position="216"/>
        <end position="217"/>
    </location>
    <ligand>
        <name>FMN</name>
        <dbReference type="ChEBI" id="CHEBI:58210"/>
    </ligand>
</feature>
<dbReference type="Gene3D" id="1.20.225.30">
    <property type="entry name" value="Dihydrouridine synthase, C-terminal recognition domain"/>
    <property type="match status" value="1"/>
</dbReference>
<feature type="site" description="Interacts with tRNA; defines subfamily-specific binding signature" evidence="9">
    <location>
        <position position="28"/>
    </location>
</feature>
<evidence type="ECO:0000256" key="5">
    <source>
        <dbReference type="ARBA" id="ARBA00022694"/>
    </source>
</evidence>
<dbReference type="InterPro" id="IPR001269">
    <property type="entry name" value="DUS_fam"/>
</dbReference>
<dbReference type="InterPro" id="IPR035587">
    <property type="entry name" value="DUS-like_FMN-bd"/>
</dbReference>
<dbReference type="GO" id="GO:0010181">
    <property type="term" value="F:FMN binding"/>
    <property type="evidence" value="ECO:0007669"/>
    <property type="project" value="UniProtKB-UniRule"/>
</dbReference>
<dbReference type="PANTHER" id="PTHR11082">
    <property type="entry name" value="TRNA-DIHYDROURIDINE SYNTHASE"/>
    <property type="match status" value="1"/>
</dbReference>
<comment type="catalytic activity">
    <reaction evidence="9">
        <text>5,6-dihydrouridine(16) in tRNA + NADP(+) = uridine(16) in tRNA + NADPH + H(+)</text>
        <dbReference type="Rhea" id="RHEA:53376"/>
        <dbReference type="Rhea" id="RHEA-COMP:13543"/>
        <dbReference type="Rhea" id="RHEA-COMP:13544"/>
        <dbReference type="ChEBI" id="CHEBI:15378"/>
        <dbReference type="ChEBI" id="CHEBI:57783"/>
        <dbReference type="ChEBI" id="CHEBI:58349"/>
        <dbReference type="ChEBI" id="CHEBI:65315"/>
        <dbReference type="ChEBI" id="CHEBI:74443"/>
    </reaction>
</comment>
<comment type="caution">
    <text evidence="14">The sequence shown here is derived from an EMBL/GenBank/DDBJ whole genome shotgun (WGS) entry which is preliminary data.</text>
</comment>
<protein>
    <recommendedName>
        <fullName evidence="9">tRNA-dihydrouridine(16) synthase</fullName>
        <ecNumber evidence="9">1.3.1.-</ecNumber>
    </recommendedName>
    <alternativeName>
        <fullName evidence="9">U16-specific dihydrouridine synthase</fullName>
        <shortName evidence="9">U16-specific Dus</shortName>
    </alternativeName>
    <alternativeName>
        <fullName evidence="9">tRNA-dihydrouridine synthase C</fullName>
    </alternativeName>
</protein>
<feature type="domain" description="DUS-like FMN-binding" evidence="13">
    <location>
        <begin position="1"/>
        <end position="302"/>
    </location>
</feature>
<evidence type="ECO:0000256" key="8">
    <source>
        <dbReference type="ARBA" id="ARBA00023002"/>
    </source>
</evidence>
<feature type="site" description="Interacts with tRNA" evidence="9">
    <location>
        <position position="271"/>
    </location>
</feature>
<feature type="binding site" evidence="9">
    <location>
        <begin position="192"/>
        <end position="194"/>
    </location>
    <ligand>
        <name>FMN</name>
        <dbReference type="ChEBI" id="CHEBI:58210"/>
    </ligand>
</feature>
<dbReference type="EC" id="1.3.1.-" evidence="9"/>
<proteinExistence type="inferred from homology"/>
<keyword evidence="5 9" id="KW-0819">tRNA processing</keyword>
<feature type="binding site" evidence="9 12">
    <location>
        <position position="132"/>
    </location>
    <ligand>
        <name>FMN</name>
        <dbReference type="ChEBI" id="CHEBI:58210"/>
    </ligand>
</feature>
<dbReference type="HAMAP" id="MF_02043">
    <property type="entry name" value="DusC_subfam"/>
    <property type="match status" value="1"/>
</dbReference>
<evidence type="ECO:0000256" key="4">
    <source>
        <dbReference type="ARBA" id="ARBA00022643"/>
    </source>
</evidence>
<evidence type="ECO:0000256" key="7">
    <source>
        <dbReference type="ARBA" id="ARBA00022884"/>
    </source>
</evidence>
<dbReference type="PANTHER" id="PTHR11082:SF26">
    <property type="entry name" value="TRNA-DIHYDROURIDINE(16) SYNTHASE"/>
    <property type="match status" value="1"/>
</dbReference>
<feature type="site" description="Interacts with tRNA; defines subfamily-specific binding signature" evidence="9">
    <location>
        <position position="266"/>
    </location>
</feature>
<keyword evidence="15" id="KW-1185">Reference proteome</keyword>
<dbReference type="PROSITE" id="PS01136">
    <property type="entry name" value="UPF0034"/>
    <property type="match status" value="1"/>
</dbReference>
<feature type="site" description="Interacts with tRNA; defines subfamily-specific binding signature" evidence="9">
    <location>
        <position position="264"/>
    </location>
</feature>
<dbReference type="EMBL" id="WOCD01000003">
    <property type="protein sequence ID" value="MUH71819.1"/>
    <property type="molecule type" value="Genomic_DNA"/>
</dbReference>
<dbReference type="Gene3D" id="3.20.20.70">
    <property type="entry name" value="Aldolase class I"/>
    <property type="match status" value="1"/>
</dbReference>
<dbReference type="InterPro" id="IPR032886">
    <property type="entry name" value="DusC"/>
</dbReference>
<sequence length="313" mass="34900">MEGVIDHLMRHMLTSMGGIDLCVTEFIRIVDQKLPDRVFYRYCPELYNGSKTPSGTPVRIQLLGQEPNWLAENAVVATSLGSPGIDLNFGCPAKAVNKSRGGAILLKDPNTLYNIAKAVRSAVPEHLPVTAKMRLGFDDASLAIENAQALSEGGASEIAIHARTKSDGYKPPAYWEHIALIAKHVKTPLIANGEIWNPEQARLCQSRSGCTNIMLGRGALALPNLASWIKGDQQPLTWFQVLALLIKYSEYEIEGDKGLYYSNRVKQWMVYLKMNYPEAEPFFRSIRTIKKTNEMLNAIQQEHQHYANIAETS</sequence>
<keyword evidence="2 9" id="KW-0820">tRNA-binding</keyword>
<keyword evidence="3 9" id="KW-0285">Flavoprotein</keyword>
<dbReference type="GO" id="GO:0050660">
    <property type="term" value="F:flavin adenine dinucleotide binding"/>
    <property type="evidence" value="ECO:0007669"/>
    <property type="project" value="InterPro"/>
</dbReference>
<evidence type="ECO:0000256" key="10">
    <source>
        <dbReference type="PIRNR" id="PIRNR006621"/>
    </source>
</evidence>
<organism evidence="14 15">
    <name type="scientific">Psychrosphaera haliotis</name>
    <dbReference type="NCBI Taxonomy" id="555083"/>
    <lineage>
        <taxon>Bacteria</taxon>
        <taxon>Pseudomonadati</taxon>
        <taxon>Pseudomonadota</taxon>
        <taxon>Gammaproteobacteria</taxon>
        <taxon>Alteromonadales</taxon>
        <taxon>Pseudoalteromonadaceae</taxon>
        <taxon>Psychrosphaera</taxon>
    </lineage>
</organism>
<dbReference type="InterPro" id="IPR013785">
    <property type="entry name" value="Aldolase_TIM"/>
</dbReference>
<evidence type="ECO:0000256" key="12">
    <source>
        <dbReference type="PIRSR" id="PIRSR006621-2"/>
    </source>
</evidence>
<name>A0A6N8F8T6_9GAMM</name>
<feature type="active site" description="Proton donor" evidence="9 11">
    <location>
        <position position="91"/>
    </location>
</feature>
<dbReference type="PIRSF" id="PIRSF006621">
    <property type="entry name" value="Dus"/>
    <property type="match status" value="1"/>
</dbReference>
<evidence type="ECO:0000259" key="13">
    <source>
        <dbReference type="Pfam" id="PF01207"/>
    </source>
</evidence>
<feature type="binding site" evidence="9 12">
    <location>
        <position position="61"/>
    </location>
    <ligand>
        <name>FMN</name>
        <dbReference type="ChEBI" id="CHEBI:58210"/>
    </ligand>
</feature>
<evidence type="ECO:0000256" key="11">
    <source>
        <dbReference type="PIRSR" id="PIRSR006621-1"/>
    </source>
</evidence>
<comment type="catalytic activity">
    <reaction evidence="9">
        <text>5,6-dihydrouridine(16) in tRNA + NAD(+) = uridine(16) in tRNA + NADH + H(+)</text>
        <dbReference type="Rhea" id="RHEA:53380"/>
        <dbReference type="Rhea" id="RHEA-COMP:13543"/>
        <dbReference type="Rhea" id="RHEA-COMP:13544"/>
        <dbReference type="ChEBI" id="CHEBI:15378"/>
        <dbReference type="ChEBI" id="CHEBI:57540"/>
        <dbReference type="ChEBI" id="CHEBI:57945"/>
        <dbReference type="ChEBI" id="CHEBI:65315"/>
        <dbReference type="ChEBI" id="CHEBI:74443"/>
    </reaction>
</comment>
<feature type="binding site" evidence="12">
    <location>
        <position position="161"/>
    </location>
    <ligand>
        <name>FMN</name>
        <dbReference type="ChEBI" id="CHEBI:58210"/>
    </ligand>
</feature>
<evidence type="ECO:0000256" key="1">
    <source>
        <dbReference type="ARBA" id="ARBA00001917"/>
    </source>
</evidence>
<reference evidence="14 15" key="1">
    <citation type="submission" date="2019-11" db="EMBL/GenBank/DDBJ databases">
        <title>P. haliotis isolates from Z. marina roots.</title>
        <authorList>
            <person name="Cohen M."/>
            <person name="Jospin G."/>
            <person name="Eisen J.A."/>
            <person name="Coil D.A."/>
        </authorList>
    </citation>
    <scope>NUCLEOTIDE SEQUENCE [LARGE SCALE GENOMIC DNA]</scope>
    <source>
        <strain evidence="14 15">UCD-MCMsp1aY</strain>
    </source>
</reference>
<dbReference type="AlphaFoldDB" id="A0A6N8F8T6"/>
<keyword evidence="6 9" id="KW-0521">NADP</keyword>